<protein>
    <recommendedName>
        <fullName evidence="3">Outer membrane protein beta-barrel domain-containing protein</fullName>
    </recommendedName>
</protein>
<organism evidence="1 2">
    <name type="scientific">Pinibacter soli</name>
    <dbReference type="NCBI Taxonomy" id="3044211"/>
    <lineage>
        <taxon>Bacteria</taxon>
        <taxon>Pseudomonadati</taxon>
        <taxon>Bacteroidota</taxon>
        <taxon>Chitinophagia</taxon>
        <taxon>Chitinophagales</taxon>
        <taxon>Chitinophagaceae</taxon>
        <taxon>Pinibacter</taxon>
    </lineage>
</organism>
<evidence type="ECO:0000313" key="1">
    <source>
        <dbReference type="EMBL" id="MDI3321544.1"/>
    </source>
</evidence>
<proteinExistence type="predicted"/>
<accession>A0ABT6RG46</accession>
<evidence type="ECO:0000313" key="2">
    <source>
        <dbReference type="Proteomes" id="UP001226434"/>
    </source>
</evidence>
<reference evidence="1 2" key="1">
    <citation type="submission" date="2023-05" db="EMBL/GenBank/DDBJ databases">
        <title>Genome sequence of Pinibacter sp. MAH-24.</title>
        <authorList>
            <person name="Huq M.A."/>
        </authorList>
    </citation>
    <scope>NUCLEOTIDE SEQUENCE [LARGE SCALE GENOMIC DNA]</scope>
    <source>
        <strain evidence="1 2">MAH-24</strain>
    </source>
</reference>
<dbReference type="RefSeq" id="WP_282335651.1">
    <property type="nucleotide sequence ID" value="NZ_JASBRG010000007.1"/>
</dbReference>
<evidence type="ECO:0008006" key="3">
    <source>
        <dbReference type="Google" id="ProtNLM"/>
    </source>
</evidence>
<comment type="caution">
    <text evidence="1">The sequence shown here is derived from an EMBL/GenBank/DDBJ whole genome shotgun (WGS) entry which is preliminary data.</text>
</comment>
<sequence length="264" mass="29878">MKGYFLFLGVLLCCVSGIQAQKKKQLYYAERSKFILSLEAGGLIPLHGFSNQDPFLKNATNIDKGGGFFPLTRVAYFLSKKWGAEFEFLPWILNPANTGQAQQYLSNQYLSKYYVNASSPMNSPDALVVSFMIGPIYKITSGRFMIVPKLLFGINSYDGMMANYSLHLKEKNGNEIIDKMYNWNQDESTQVGWVFSPACTFSYRLLRRLGINVSANYLFCPSVRIAYTTTEQNYKLQQQTSQTYVFESSLQNVTVGAGISFLLK</sequence>
<name>A0ABT6RG46_9BACT</name>
<dbReference type="EMBL" id="JASBRG010000007">
    <property type="protein sequence ID" value="MDI3321544.1"/>
    <property type="molecule type" value="Genomic_DNA"/>
</dbReference>
<gene>
    <name evidence="1" type="ORF">QJ048_17240</name>
</gene>
<dbReference type="Proteomes" id="UP001226434">
    <property type="component" value="Unassembled WGS sequence"/>
</dbReference>
<keyword evidence="2" id="KW-1185">Reference proteome</keyword>